<sequence length="123" mass="13719">MMNVGENRARNGVTDCPESRNEEKSKNLRKTGLGGTPGVTKKIWDLLGSRGTPLAKRPRGAVKSKCFKLITIVAKVGLQGRVLAPRSCFESDYFMSITRVLPPRVEYSPITRSKELFRPRNAK</sequence>
<reference evidence="2 3" key="1">
    <citation type="submission" date="2019-05" db="EMBL/GenBank/DDBJ databases">
        <title>Mikania micrantha, genome provides insights into the molecular mechanism of rapid growth.</title>
        <authorList>
            <person name="Liu B."/>
        </authorList>
    </citation>
    <scope>NUCLEOTIDE SEQUENCE [LARGE SCALE GENOMIC DNA]</scope>
    <source>
        <strain evidence="2">NLD-2019</strain>
        <tissue evidence="2">Leaf</tissue>
    </source>
</reference>
<keyword evidence="3" id="KW-1185">Reference proteome</keyword>
<evidence type="ECO:0000256" key="1">
    <source>
        <dbReference type="SAM" id="MobiDB-lite"/>
    </source>
</evidence>
<dbReference type="Proteomes" id="UP000326396">
    <property type="component" value="Linkage Group LG1"/>
</dbReference>
<dbReference type="EMBL" id="SZYD01000001">
    <property type="protein sequence ID" value="KAD7477566.1"/>
    <property type="molecule type" value="Genomic_DNA"/>
</dbReference>
<feature type="compositionally biased region" description="Basic and acidic residues" evidence="1">
    <location>
        <begin position="17"/>
        <end position="26"/>
    </location>
</feature>
<protein>
    <submittedName>
        <fullName evidence="2">Uncharacterized protein</fullName>
    </submittedName>
</protein>
<gene>
    <name evidence="2" type="ORF">E3N88_00702</name>
</gene>
<evidence type="ECO:0000313" key="3">
    <source>
        <dbReference type="Proteomes" id="UP000326396"/>
    </source>
</evidence>
<dbReference type="AlphaFoldDB" id="A0A5N6Q0J8"/>
<comment type="caution">
    <text evidence="2">The sequence shown here is derived from an EMBL/GenBank/DDBJ whole genome shotgun (WGS) entry which is preliminary data.</text>
</comment>
<proteinExistence type="predicted"/>
<evidence type="ECO:0000313" key="2">
    <source>
        <dbReference type="EMBL" id="KAD7477566.1"/>
    </source>
</evidence>
<accession>A0A5N6Q0J8</accession>
<feature type="region of interest" description="Disordered" evidence="1">
    <location>
        <begin position="1"/>
        <end position="37"/>
    </location>
</feature>
<organism evidence="2 3">
    <name type="scientific">Mikania micrantha</name>
    <name type="common">bitter vine</name>
    <dbReference type="NCBI Taxonomy" id="192012"/>
    <lineage>
        <taxon>Eukaryota</taxon>
        <taxon>Viridiplantae</taxon>
        <taxon>Streptophyta</taxon>
        <taxon>Embryophyta</taxon>
        <taxon>Tracheophyta</taxon>
        <taxon>Spermatophyta</taxon>
        <taxon>Magnoliopsida</taxon>
        <taxon>eudicotyledons</taxon>
        <taxon>Gunneridae</taxon>
        <taxon>Pentapetalae</taxon>
        <taxon>asterids</taxon>
        <taxon>campanulids</taxon>
        <taxon>Asterales</taxon>
        <taxon>Asteraceae</taxon>
        <taxon>Asteroideae</taxon>
        <taxon>Heliantheae alliance</taxon>
        <taxon>Eupatorieae</taxon>
        <taxon>Mikania</taxon>
    </lineage>
</organism>
<name>A0A5N6Q0J8_9ASTR</name>